<keyword evidence="2" id="KW-1133">Transmembrane helix</keyword>
<evidence type="ECO:0000313" key="4">
    <source>
        <dbReference type="EMBL" id="EFC45191.1"/>
    </source>
</evidence>
<dbReference type="InParanoid" id="D2VD90"/>
<evidence type="ECO:0000256" key="2">
    <source>
        <dbReference type="SAM" id="Phobius"/>
    </source>
</evidence>
<proteinExistence type="predicted"/>
<dbReference type="AlphaFoldDB" id="D2VD90"/>
<dbReference type="InterPro" id="IPR036305">
    <property type="entry name" value="RGS_sf"/>
</dbReference>
<dbReference type="Proteomes" id="UP000006671">
    <property type="component" value="Unassembled WGS sequence"/>
</dbReference>
<dbReference type="InterPro" id="IPR044926">
    <property type="entry name" value="RGS_subdomain_2"/>
</dbReference>
<keyword evidence="5" id="KW-1185">Reference proteome</keyword>
<protein>
    <submittedName>
        <fullName evidence="4">RGS-domain-containing protein</fullName>
    </submittedName>
</protein>
<dbReference type="EMBL" id="GG738864">
    <property type="protein sequence ID" value="EFC45191.1"/>
    <property type="molecule type" value="Genomic_DNA"/>
</dbReference>
<keyword evidence="2" id="KW-0472">Membrane</keyword>
<sequence>MNNADKISPNIVVNSTSTSPAKSPQASNNIPPVSNKKVVTIASPTTPKQPTTQVAFVNPSESGNSRTSFSKFKVRTCCGVVELTAMKLACLLGMLVTVMGLLVLAGVAIAAFITVSSKSTEILISVGQVTSIFESSNSIIVKYIFTGISYDETQFSLVSAQYRNASQSVKSILKNIQLTLNDPKIQIMLNATTIEASNMLDSQNTQINLFILRGQKGDAIERLNSQVYNGYLERFRGGLEDLVSYVQEKEGDKDENVLAITLVQLIVICFSLVVILPIIVFVFTFAINRDSLYLEKIRRANAIMLMDTMEDETLRAIFKTHCEKEKSMENFLLLEKIQYYRSLCERSIELQMRMFGHDSNISDVSSDTSAESASSVKKKKESPLEREYNETEAKKYEVAFEIFTEFLEVTGEMAVNVSHVLTDSVKDYLDKFNDKQIETLPDTMFNILEKETCLVMMDTHHRFKQSLAFQREMKIDKIKVDKLKKKKNEF</sequence>
<dbReference type="SMART" id="SM00315">
    <property type="entry name" value="RGS"/>
    <property type="match status" value="1"/>
</dbReference>
<feature type="compositionally biased region" description="Polar residues" evidence="1">
    <location>
        <begin position="42"/>
        <end position="67"/>
    </location>
</feature>
<accession>D2VD90</accession>
<dbReference type="Gene3D" id="1.10.167.10">
    <property type="entry name" value="Regulator of G-protein Signalling 4, domain 2"/>
    <property type="match status" value="1"/>
</dbReference>
<dbReference type="InterPro" id="IPR016137">
    <property type="entry name" value="RGS"/>
</dbReference>
<feature type="compositionally biased region" description="Low complexity" evidence="1">
    <location>
        <begin position="362"/>
        <end position="375"/>
    </location>
</feature>
<evidence type="ECO:0000259" key="3">
    <source>
        <dbReference type="SMART" id="SM00315"/>
    </source>
</evidence>
<dbReference type="RefSeq" id="XP_002677935.1">
    <property type="nucleotide sequence ID" value="XM_002677889.1"/>
</dbReference>
<name>D2VD90_NAEGR</name>
<feature type="transmembrane region" description="Helical" evidence="2">
    <location>
        <begin position="257"/>
        <end position="287"/>
    </location>
</feature>
<gene>
    <name evidence="4" type="ORF">NAEGRDRAFT_57830</name>
</gene>
<feature type="compositionally biased region" description="Polar residues" evidence="1">
    <location>
        <begin position="1"/>
        <end position="32"/>
    </location>
</feature>
<feature type="transmembrane region" description="Helical" evidence="2">
    <location>
        <begin position="91"/>
        <end position="115"/>
    </location>
</feature>
<keyword evidence="2" id="KW-0812">Transmembrane</keyword>
<feature type="region of interest" description="Disordered" evidence="1">
    <location>
        <begin position="362"/>
        <end position="388"/>
    </location>
</feature>
<dbReference type="SUPFAM" id="SSF48097">
    <property type="entry name" value="Regulator of G-protein signaling, RGS"/>
    <property type="match status" value="1"/>
</dbReference>
<dbReference type="GeneID" id="8857051"/>
<dbReference type="KEGG" id="ngr:NAEGRDRAFT_57830"/>
<dbReference type="VEuPathDB" id="AmoebaDB:NAEGRDRAFT_57830"/>
<feature type="domain" description="RGS" evidence="3">
    <location>
        <begin position="304"/>
        <end position="473"/>
    </location>
</feature>
<feature type="region of interest" description="Disordered" evidence="1">
    <location>
        <begin position="1"/>
        <end position="67"/>
    </location>
</feature>
<reference evidence="4 5" key="1">
    <citation type="journal article" date="2010" name="Cell">
        <title>The genome of Naegleria gruberi illuminates early eukaryotic versatility.</title>
        <authorList>
            <person name="Fritz-Laylin L.K."/>
            <person name="Prochnik S.E."/>
            <person name="Ginger M.L."/>
            <person name="Dacks J.B."/>
            <person name="Carpenter M.L."/>
            <person name="Field M.C."/>
            <person name="Kuo A."/>
            <person name="Paredez A."/>
            <person name="Chapman J."/>
            <person name="Pham J."/>
            <person name="Shu S."/>
            <person name="Neupane R."/>
            <person name="Cipriano M."/>
            <person name="Mancuso J."/>
            <person name="Tu H."/>
            <person name="Salamov A."/>
            <person name="Lindquist E."/>
            <person name="Shapiro H."/>
            <person name="Lucas S."/>
            <person name="Grigoriev I.V."/>
            <person name="Cande W.Z."/>
            <person name="Fulton C."/>
            <person name="Rokhsar D.S."/>
            <person name="Dawson S.C."/>
        </authorList>
    </citation>
    <scope>NUCLEOTIDE SEQUENCE [LARGE SCALE GENOMIC DNA]</scope>
    <source>
        <strain evidence="4 5">NEG-M</strain>
    </source>
</reference>
<evidence type="ECO:0000313" key="5">
    <source>
        <dbReference type="Proteomes" id="UP000006671"/>
    </source>
</evidence>
<evidence type="ECO:0000256" key="1">
    <source>
        <dbReference type="SAM" id="MobiDB-lite"/>
    </source>
</evidence>
<organism evidence="5">
    <name type="scientific">Naegleria gruberi</name>
    <name type="common">Amoeba</name>
    <dbReference type="NCBI Taxonomy" id="5762"/>
    <lineage>
        <taxon>Eukaryota</taxon>
        <taxon>Discoba</taxon>
        <taxon>Heterolobosea</taxon>
        <taxon>Tetramitia</taxon>
        <taxon>Eutetramitia</taxon>
        <taxon>Vahlkampfiidae</taxon>
        <taxon>Naegleria</taxon>
    </lineage>
</organism>